<sequence>MIGRFSIKQSTPHVVVAATVVVGLALMPWPWWARLAGAVVLIVLATFAFDSRLFTEWLRLLINIRGRRHQLPVISRADRGALAMPGEDVAVRWEGDTLTALIALHPRPFTFSIVLNSGRTLHDDTVSTKLIEGTIAKLDVPLTVDVVSAGWRVARNAPRTVVQLYEQMIANDPCPAVRRTFLVVRLDPKTALRPAKWRGSGIPGVAAAAVSAATRLAEELSRHGVEARVSSDFRIYDQLTDPGKIEKENWSDIHGRDDYTTVFSAPGGPDQWWSVRADRTVTRTRLSVGQPPRSVVALSTVGRMKLNPVGWTRLRGSQIAGLSGQTPVTDTHWDIPIGSAGLLVGVVPGNAENPSHSESHVYLPLDTVDSVLHIADPMVTVQVIVRAAACGAIIRLPADPAWRAVAERVGATVGQDAYLEWPSRARTWLVTHRSSHIVQFNDREIVTERGRMPITWIRPREEVATLT</sequence>
<gene>
    <name evidence="9" type="primary">eccE1_2</name>
    <name evidence="9" type="ORF">NCTC1542_06765</name>
</gene>
<dbReference type="GO" id="GO:0005886">
    <property type="term" value="C:plasma membrane"/>
    <property type="evidence" value="ECO:0007669"/>
    <property type="project" value="UniProtKB-SubCell"/>
</dbReference>
<keyword evidence="3" id="KW-1003">Cell membrane</keyword>
<dbReference type="InterPro" id="IPR021368">
    <property type="entry name" value="T7SS_EccE"/>
</dbReference>
<evidence type="ECO:0000256" key="6">
    <source>
        <dbReference type="ARBA" id="ARBA00023136"/>
    </source>
</evidence>
<comment type="subcellular location">
    <subcellularLocation>
        <location evidence="1">Cell membrane</location>
    </subcellularLocation>
</comment>
<dbReference type="AlphaFoldDB" id="A0A378WDF0"/>
<dbReference type="NCBIfam" id="TIGR03923">
    <property type="entry name" value="T7SS_EccE"/>
    <property type="match status" value="1"/>
</dbReference>
<dbReference type="Pfam" id="PF11203">
    <property type="entry name" value="EccE"/>
    <property type="match status" value="1"/>
</dbReference>
<reference evidence="9 10" key="1">
    <citation type="submission" date="2018-06" db="EMBL/GenBank/DDBJ databases">
        <authorList>
            <consortium name="Pathogen Informatics"/>
            <person name="Doyle S."/>
        </authorList>
    </citation>
    <scope>NUCLEOTIDE SEQUENCE [LARGE SCALE GENOMIC DNA]</scope>
    <source>
        <strain evidence="9 10">NCTC1542</strain>
    </source>
</reference>
<comment type="similarity">
    <text evidence="2">Belongs to the EccE family.</text>
</comment>
<name>A0A378WDF0_MYCFO</name>
<evidence type="ECO:0000256" key="2">
    <source>
        <dbReference type="ARBA" id="ARBA00007759"/>
    </source>
</evidence>
<evidence type="ECO:0000313" key="9">
    <source>
        <dbReference type="EMBL" id="SUA31411.1"/>
    </source>
</evidence>
<dbReference type="Proteomes" id="UP000255389">
    <property type="component" value="Unassembled WGS sequence"/>
</dbReference>
<dbReference type="EMBL" id="UGQY01000006">
    <property type="protein sequence ID" value="SUA31411.1"/>
    <property type="molecule type" value="Genomic_DNA"/>
</dbReference>
<keyword evidence="6 7" id="KW-0472">Membrane</keyword>
<evidence type="ECO:0000313" key="10">
    <source>
        <dbReference type="Proteomes" id="UP000255389"/>
    </source>
</evidence>
<dbReference type="InterPro" id="IPR050051">
    <property type="entry name" value="EccE_dom"/>
</dbReference>
<evidence type="ECO:0000256" key="1">
    <source>
        <dbReference type="ARBA" id="ARBA00004236"/>
    </source>
</evidence>
<protein>
    <submittedName>
        <fullName evidence="9">ESX-1 ATPase, EccE1</fullName>
    </submittedName>
</protein>
<feature type="transmembrane region" description="Helical" evidence="7">
    <location>
        <begin position="12"/>
        <end position="29"/>
    </location>
</feature>
<evidence type="ECO:0000256" key="7">
    <source>
        <dbReference type="SAM" id="Phobius"/>
    </source>
</evidence>
<proteinExistence type="inferred from homology"/>
<evidence type="ECO:0000259" key="8">
    <source>
        <dbReference type="Pfam" id="PF11203"/>
    </source>
</evidence>
<keyword evidence="4 7" id="KW-0812">Transmembrane</keyword>
<evidence type="ECO:0000256" key="4">
    <source>
        <dbReference type="ARBA" id="ARBA00022692"/>
    </source>
</evidence>
<feature type="domain" description="Type VII secretion system protein EccE" evidence="8">
    <location>
        <begin position="175"/>
        <end position="263"/>
    </location>
</feature>
<keyword evidence="5 7" id="KW-1133">Transmembrane helix</keyword>
<organism evidence="9 10">
    <name type="scientific">Mycolicibacterium fortuitum</name>
    <name type="common">Mycobacterium fortuitum</name>
    <dbReference type="NCBI Taxonomy" id="1766"/>
    <lineage>
        <taxon>Bacteria</taxon>
        <taxon>Bacillati</taxon>
        <taxon>Actinomycetota</taxon>
        <taxon>Actinomycetes</taxon>
        <taxon>Mycobacteriales</taxon>
        <taxon>Mycobacteriaceae</taxon>
        <taxon>Mycolicibacterium</taxon>
    </lineage>
</organism>
<evidence type="ECO:0000256" key="3">
    <source>
        <dbReference type="ARBA" id="ARBA00022475"/>
    </source>
</evidence>
<accession>A0A378WDF0</accession>
<evidence type="ECO:0000256" key="5">
    <source>
        <dbReference type="ARBA" id="ARBA00022989"/>
    </source>
</evidence>